<dbReference type="AlphaFoldDB" id="A0A9P1BS48"/>
<name>A0A9P1BS48_9DINO</name>
<dbReference type="GO" id="GO:0016301">
    <property type="term" value="F:kinase activity"/>
    <property type="evidence" value="ECO:0007669"/>
    <property type="project" value="UniProtKB-KW"/>
</dbReference>
<reference evidence="1" key="1">
    <citation type="submission" date="2022-10" db="EMBL/GenBank/DDBJ databases">
        <authorList>
            <person name="Chen Y."/>
            <person name="Dougan E. K."/>
            <person name="Chan C."/>
            <person name="Rhodes N."/>
            <person name="Thang M."/>
        </authorList>
    </citation>
    <scope>NUCLEOTIDE SEQUENCE</scope>
</reference>
<comment type="caution">
    <text evidence="1">The sequence shown here is derived from an EMBL/GenBank/DDBJ whole genome shotgun (WGS) entry which is preliminary data.</text>
</comment>
<evidence type="ECO:0000313" key="3">
    <source>
        <dbReference type="Proteomes" id="UP001152797"/>
    </source>
</evidence>
<keyword evidence="3" id="KW-1185">Reference proteome</keyword>
<accession>A0A9P1BS48</accession>
<dbReference type="EMBL" id="CAMXCT020000413">
    <property type="protein sequence ID" value="CAL1131841.1"/>
    <property type="molecule type" value="Genomic_DNA"/>
</dbReference>
<reference evidence="2 3" key="2">
    <citation type="submission" date="2024-05" db="EMBL/GenBank/DDBJ databases">
        <authorList>
            <person name="Chen Y."/>
            <person name="Shah S."/>
            <person name="Dougan E. K."/>
            <person name="Thang M."/>
            <person name="Chan C."/>
        </authorList>
    </citation>
    <scope>NUCLEOTIDE SEQUENCE [LARGE SCALE GENOMIC DNA]</scope>
</reference>
<organism evidence="1">
    <name type="scientific">Cladocopium goreaui</name>
    <dbReference type="NCBI Taxonomy" id="2562237"/>
    <lineage>
        <taxon>Eukaryota</taxon>
        <taxon>Sar</taxon>
        <taxon>Alveolata</taxon>
        <taxon>Dinophyceae</taxon>
        <taxon>Suessiales</taxon>
        <taxon>Symbiodiniaceae</taxon>
        <taxon>Cladocopium</taxon>
    </lineage>
</organism>
<keyword evidence="2" id="KW-0418">Kinase</keyword>
<dbReference type="Proteomes" id="UP001152797">
    <property type="component" value="Unassembled WGS sequence"/>
</dbReference>
<evidence type="ECO:0000313" key="2">
    <source>
        <dbReference type="EMBL" id="CAL4765778.1"/>
    </source>
</evidence>
<protein>
    <submittedName>
        <fullName evidence="2">3-phosphoinositide-dependent protein kinase 2</fullName>
    </submittedName>
</protein>
<gene>
    <name evidence="1" type="ORF">C1SCF055_LOCUS6518</name>
</gene>
<keyword evidence="2" id="KW-0808">Transferase</keyword>
<dbReference type="EMBL" id="CAMXCT030000413">
    <property type="protein sequence ID" value="CAL4765778.1"/>
    <property type="molecule type" value="Genomic_DNA"/>
</dbReference>
<dbReference type="EMBL" id="CAMXCT010000413">
    <property type="protein sequence ID" value="CAI3978466.1"/>
    <property type="molecule type" value="Genomic_DNA"/>
</dbReference>
<proteinExistence type="predicted"/>
<dbReference type="OrthoDB" id="445137at2759"/>
<evidence type="ECO:0000313" key="1">
    <source>
        <dbReference type="EMBL" id="CAI3978466.1"/>
    </source>
</evidence>
<sequence>MSFLAHLDLDPHVAFAEQHFLWVPGRFPRRFTPGKQTYLDTAMNGLRYSGYVDAVIQRWALVADEYLRRRQDFVLLRYEAAGAGTGGNHQAMGPTLCRIQWVKRESWRRPLVSADPGMRNEYMPPARYNTKAPADSFDLPNRLGPALDDAQLAAAANHL</sequence>